<name>A0A222VNW6_9PSEU</name>
<sequence length="180" mass="19677">MRESKRTKILTAAVEVVQRDGVTSVTFDSVAAASGLTKGGLLYHFPSRDALLLAVHQHVAREWEESLVEAAGKTAEEATPEERLEAYARVTSRSVTRAELLLFLEASVNPGYAQPWRDVTDRWAPSLADAASGPAALTHFITRLAADGFWLYESLSGEPTSPELRRKVVERIAATIDKDA</sequence>
<organism evidence="4 5">
    <name type="scientific">Prauserella marina</name>
    <dbReference type="NCBI Taxonomy" id="530584"/>
    <lineage>
        <taxon>Bacteria</taxon>
        <taxon>Bacillati</taxon>
        <taxon>Actinomycetota</taxon>
        <taxon>Actinomycetes</taxon>
        <taxon>Pseudonocardiales</taxon>
        <taxon>Pseudonocardiaceae</taxon>
        <taxon>Prauserella</taxon>
    </lineage>
</organism>
<dbReference type="Proteomes" id="UP000199494">
    <property type="component" value="Unassembled WGS sequence"/>
</dbReference>
<evidence type="ECO:0000256" key="2">
    <source>
        <dbReference type="ARBA" id="ARBA00023125"/>
    </source>
</evidence>
<dbReference type="PRINTS" id="PR00455">
    <property type="entry name" value="HTHTETR"/>
</dbReference>
<dbReference type="OrthoDB" id="9806334at2"/>
<dbReference type="InterPro" id="IPR041479">
    <property type="entry name" value="TetR_CgmR_C"/>
</dbReference>
<keyword evidence="3" id="KW-0804">Transcription</keyword>
<evidence type="ECO:0000256" key="3">
    <source>
        <dbReference type="ARBA" id="ARBA00023163"/>
    </source>
</evidence>
<dbReference type="InterPro" id="IPR001647">
    <property type="entry name" value="HTH_TetR"/>
</dbReference>
<evidence type="ECO:0000256" key="1">
    <source>
        <dbReference type="ARBA" id="ARBA00023015"/>
    </source>
</evidence>
<proteinExistence type="predicted"/>
<protein>
    <submittedName>
        <fullName evidence="4">Regulatory protein, tetR family</fullName>
    </submittedName>
</protein>
<evidence type="ECO:0000313" key="4">
    <source>
        <dbReference type="EMBL" id="SDC20248.1"/>
    </source>
</evidence>
<evidence type="ECO:0000313" key="5">
    <source>
        <dbReference type="Proteomes" id="UP000199494"/>
    </source>
</evidence>
<keyword evidence="2" id="KW-0238">DNA-binding</keyword>
<dbReference type="RefSeq" id="WP_091797155.1">
    <property type="nucleotide sequence ID" value="NZ_CP016353.1"/>
</dbReference>
<dbReference type="Pfam" id="PF00440">
    <property type="entry name" value="TetR_N"/>
    <property type="match status" value="1"/>
</dbReference>
<dbReference type="PANTHER" id="PTHR30055">
    <property type="entry name" value="HTH-TYPE TRANSCRIPTIONAL REGULATOR RUTR"/>
    <property type="match status" value="1"/>
</dbReference>
<reference evidence="4 5" key="1">
    <citation type="submission" date="2016-10" db="EMBL/GenBank/DDBJ databases">
        <authorList>
            <person name="de Groot N.N."/>
        </authorList>
    </citation>
    <scope>NUCLEOTIDE SEQUENCE [LARGE SCALE GENOMIC DNA]</scope>
    <source>
        <strain evidence="4 5">CGMCC 4.5506</strain>
    </source>
</reference>
<keyword evidence="5" id="KW-1185">Reference proteome</keyword>
<dbReference type="Gene3D" id="1.10.357.10">
    <property type="entry name" value="Tetracycline Repressor, domain 2"/>
    <property type="match status" value="1"/>
</dbReference>
<dbReference type="PANTHER" id="PTHR30055:SF234">
    <property type="entry name" value="HTH-TYPE TRANSCRIPTIONAL REGULATOR BETI"/>
    <property type="match status" value="1"/>
</dbReference>
<dbReference type="GO" id="GO:0003700">
    <property type="term" value="F:DNA-binding transcription factor activity"/>
    <property type="evidence" value="ECO:0007669"/>
    <property type="project" value="TreeGrafter"/>
</dbReference>
<dbReference type="AlphaFoldDB" id="A0A222VNW6"/>
<dbReference type="PROSITE" id="PS50977">
    <property type="entry name" value="HTH_TETR_2"/>
    <property type="match status" value="1"/>
</dbReference>
<gene>
    <name evidence="4" type="ORF">SAMN05421630_101797</name>
</gene>
<dbReference type="KEGG" id="pmad:BAY61_12095"/>
<dbReference type="InterPro" id="IPR009057">
    <property type="entry name" value="Homeodomain-like_sf"/>
</dbReference>
<keyword evidence="1" id="KW-0805">Transcription regulation</keyword>
<dbReference type="InterPro" id="IPR050109">
    <property type="entry name" value="HTH-type_TetR-like_transc_reg"/>
</dbReference>
<dbReference type="Pfam" id="PF17937">
    <property type="entry name" value="TetR_C_28"/>
    <property type="match status" value="1"/>
</dbReference>
<dbReference type="STRING" id="530584.SAMN05421630_101797"/>
<dbReference type="GO" id="GO:0000976">
    <property type="term" value="F:transcription cis-regulatory region binding"/>
    <property type="evidence" value="ECO:0007669"/>
    <property type="project" value="TreeGrafter"/>
</dbReference>
<dbReference type="SUPFAM" id="SSF48498">
    <property type="entry name" value="Tetracyclin repressor-like, C-terminal domain"/>
    <property type="match status" value="1"/>
</dbReference>
<dbReference type="InterPro" id="IPR036271">
    <property type="entry name" value="Tet_transcr_reg_TetR-rel_C_sf"/>
</dbReference>
<dbReference type="EMBL" id="FMZE01000001">
    <property type="protein sequence ID" value="SDC20248.1"/>
    <property type="molecule type" value="Genomic_DNA"/>
</dbReference>
<dbReference type="SUPFAM" id="SSF46689">
    <property type="entry name" value="Homeodomain-like"/>
    <property type="match status" value="1"/>
</dbReference>
<accession>A0A222VNW6</accession>